<reference evidence="2 3" key="1">
    <citation type="submission" date="2016-06" db="EMBL/GenBank/DDBJ databases">
        <authorList>
            <person name="Kjaerup R.B."/>
            <person name="Dalgaard T.S."/>
            <person name="Juul-Madsen H.R."/>
        </authorList>
    </citation>
    <scope>NUCLEOTIDE SEQUENCE [LARGE SCALE GENOMIC DNA]</scope>
    <source>
        <strain evidence="2">2</strain>
    </source>
</reference>
<comment type="similarity">
    <text evidence="1">Belongs to the MscS (TC 1.A.23) family.</text>
</comment>
<dbReference type="InterPro" id="IPR008910">
    <property type="entry name" value="MSC_TM_helix"/>
</dbReference>
<feature type="transmembrane region" description="Helical" evidence="1">
    <location>
        <begin position="22"/>
        <end position="43"/>
    </location>
</feature>
<comment type="subcellular location">
    <subcellularLocation>
        <location evidence="1">Cell inner membrane</location>
        <topology evidence="1">Multi-pass membrane protein</topology>
    </subcellularLocation>
</comment>
<organism evidence="2 3">
    <name type="scientific">Candidatus Propionivibrio aalborgensis</name>
    <dbReference type="NCBI Taxonomy" id="1860101"/>
    <lineage>
        <taxon>Bacteria</taxon>
        <taxon>Pseudomonadati</taxon>
        <taxon>Pseudomonadota</taxon>
        <taxon>Betaproteobacteria</taxon>
        <taxon>Rhodocyclales</taxon>
        <taxon>Rhodocyclaceae</taxon>
        <taxon>Propionivibrio</taxon>
    </lineage>
</organism>
<keyword evidence="1" id="KW-0407">Ion channel</keyword>
<keyword evidence="3" id="KW-1185">Reference proteome</keyword>
<feature type="transmembrane region" description="Helical" evidence="1">
    <location>
        <begin position="78"/>
        <end position="97"/>
    </location>
</feature>
<dbReference type="Pfam" id="PF05552">
    <property type="entry name" value="MS_channel_1st_1"/>
    <property type="match status" value="2"/>
</dbReference>
<keyword evidence="1" id="KW-0813">Transport</keyword>
<feature type="transmembrane region" description="Helical" evidence="1">
    <location>
        <begin position="117"/>
        <end position="139"/>
    </location>
</feature>
<dbReference type="GO" id="GO:0008381">
    <property type="term" value="F:mechanosensitive monoatomic ion channel activity"/>
    <property type="evidence" value="ECO:0007669"/>
    <property type="project" value="InterPro"/>
</dbReference>
<evidence type="ECO:0000313" key="3">
    <source>
        <dbReference type="Proteomes" id="UP000199600"/>
    </source>
</evidence>
<dbReference type="InterPro" id="IPR045275">
    <property type="entry name" value="MscS_archaea/bacteria_type"/>
</dbReference>
<dbReference type="RefSeq" id="WP_186410967.1">
    <property type="nucleotide sequence ID" value="NZ_FLQY01000147.1"/>
</dbReference>
<dbReference type="Gene3D" id="1.10.287.1260">
    <property type="match status" value="1"/>
</dbReference>
<comment type="subunit">
    <text evidence="1">Homoheptamer.</text>
</comment>
<name>A0A1A8XSJ7_9RHOO</name>
<keyword evidence="1" id="KW-1003">Cell membrane</keyword>
<keyword evidence="1" id="KW-1133">Transmembrane helix</keyword>
<gene>
    <name evidence="2" type="ORF">PROAA_2300003</name>
</gene>
<proteinExistence type="inferred from homology"/>
<feature type="transmembrane region" description="Helical" evidence="1">
    <location>
        <begin position="160"/>
        <end position="177"/>
    </location>
</feature>
<protein>
    <recommendedName>
        <fullName evidence="1">Small-conductance mechanosensitive channel</fullName>
    </recommendedName>
</protein>
<sequence length="277" mass="29290">MSDVRSLSDSGIHAATAILERLVSYLPSFAAAIVLVFVGWVVAKTMRALAIRTALLIDTVLPRLGLPAGLSRFRVARGSVVVGTVVYWLVLLFFVTTATQVLGLQAFTDWLSKLIDYLPTLIVGLLILTAGWLMSGFAAELMQATVTGLEPGQSAMLERVVRISILVGAILVGADQIGIRITFLAIFIGAIAITVGGGLALAVGFGARGHVANLIAAHHLRLAFTVGQTLQFAGHEGRLLEITATNLIIETADGRVMLPASLFNEHPLTVKTRGSNG</sequence>
<dbReference type="PANTHER" id="PTHR30221:SF1">
    <property type="entry name" value="SMALL-CONDUCTANCE MECHANOSENSITIVE CHANNEL"/>
    <property type="match status" value="1"/>
</dbReference>
<accession>A0A1A8XSJ7</accession>
<dbReference type="GO" id="GO:0005886">
    <property type="term" value="C:plasma membrane"/>
    <property type="evidence" value="ECO:0007669"/>
    <property type="project" value="UniProtKB-SubCell"/>
</dbReference>
<keyword evidence="1" id="KW-0472">Membrane</keyword>
<keyword evidence="1" id="KW-0406">Ion transport</keyword>
<keyword evidence="1" id="KW-0812">Transmembrane</keyword>
<evidence type="ECO:0000256" key="1">
    <source>
        <dbReference type="RuleBase" id="RU369025"/>
    </source>
</evidence>
<keyword evidence="1" id="KW-0997">Cell inner membrane</keyword>
<feature type="transmembrane region" description="Helical" evidence="1">
    <location>
        <begin position="183"/>
        <end position="205"/>
    </location>
</feature>
<comment type="function">
    <text evidence="1">Mechanosensitive channel that participates in the regulation of osmotic pressure changes within the cell, opening in response to stretch forces in the membrane lipid bilayer, without the need for other proteins. Contributes to normal resistance to hypoosmotic shock. Forms an ion channel of 1.0 nanosiemens conductance with a slight preference for anions.</text>
</comment>
<dbReference type="PANTHER" id="PTHR30221">
    <property type="entry name" value="SMALL-CONDUCTANCE MECHANOSENSITIVE CHANNEL"/>
    <property type="match status" value="1"/>
</dbReference>
<dbReference type="EMBL" id="FLQY01000147">
    <property type="protein sequence ID" value="SBT07691.1"/>
    <property type="molecule type" value="Genomic_DNA"/>
</dbReference>
<dbReference type="Proteomes" id="UP000199600">
    <property type="component" value="Unassembled WGS sequence"/>
</dbReference>
<comment type="caution">
    <text evidence="1">Lacks conserved residue(s) required for the propagation of feature annotation.</text>
</comment>
<dbReference type="AlphaFoldDB" id="A0A1A8XSJ7"/>
<evidence type="ECO:0000313" key="2">
    <source>
        <dbReference type="EMBL" id="SBT07691.1"/>
    </source>
</evidence>